<evidence type="ECO:0000313" key="2">
    <source>
        <dbReference type="EMBL" id="OIQ70325.1"/>
    </source>
</evidence>
<reference evidence="2" key="1">
    <citation type="submission" date="2016-10" db="EMBL/GenBank/DDBJ databases">
        <title>Sequence of Gallionella enrichment culture.</title>
        <authorList>
            <person name="Poehlein A."/>
            <person name="Muehling M."/>
            <person name="Daniel R."/>
        </authorList>
    </citation>
    <scope>NUCLEOTIDE SEQUENCE</scope>
</reference>
<dbReference type="AlphaFoldDB" id="A0A1J5Q375"/>
<comment type="caution">
    <text evidence="2">The sequence shown here is derived from an EMBL/GenBank/DDBJ whole genome shotgun (WGS) entry which is preliminary data.</text>
</comment>
<dbReference type="AntiFam" id="ANF00092">
    <property type="entry name" value="Shadow ORF (opposite soxA)"/>
</dbReference>
<gene>
    <name evidence="2" type="ORF">GALL_480610</name>
</gene>
<proteinExistence type="predicted"/>
<accession>A0A1J5Q375</accession>
<organism evidence="2">
    <name type="scientific">mine drainage metagenome</name>
    <dbReference type="NCBI Taxonomy" id="410659"/>
    <lineage>
        <taxon>unclassified sequences</taxon>
        <taxon>metagenomes</taxon>
        <taxon>ecological metagenomes</taxon>
    </lineage>
</organism>
<sequence length="99" mass="10276">MFRAPVAGGVVSDFLVGQHIAVVIDPCPHTAQAQRDIAHVFKRFDGDLDPFGSGFAVDGDAVNRGAAAPVGGLPDQHDARTGRRGGQRSLQSGDATPNN</sequence>
<name>A0A1J5Q375_9ZZZZ</name>
<dbReference type="EMBL" id="MLJW01004259">
    <property type="protein sequence ID" value="OIQ70325.1"/>
    <property type="molecule type" value="Genomic_DNA"/>
</dbReference>
<protein>
    <submittedName>
        <fullName evidence="2">Uncharacterized protein</fullName>
    </submittedName>
</protein>
<feature type="region of interest" description="Disordered" evidence="1">
    <location>
        <begin position="65"/>
        <end position="99"/>
    </location>
</feature>
<evidence type="ECO:0000256" key="1">
    <source>
        <dbReference type="SAM" id="MobiDB-lite"/>
    </source>
</evidence>